<dbReference type="GO" id="GO:0004177">
    <property type="term" value="F:aminopeptidase activity"/>
    <property type="evidence" value="ECO:0007669"/>
    <property type="project" value="UniProtKB-KW"/>
</dbReference>
<evidence type="ECO:0000313" key="5">
    <source>
        <dbReference type="EMBL" id="TWH90926.1"/>
    </source>
</evidence>
<reference evidence="5 6" key="1">
    <citation type="journal article" date="2015" name="Stand. Genomic Sci.">
        <title>Genomic Encyclopedia of Bacterial and Archaeal Type Strains, Phase III: the genomes of soil and plant-associated and newly described type strains.</title>
        <authorList>
            <person name="Whitman W.B."/>
            <person name="Woyke T."/>
            <person name="Klenk H.P."/>
            <person name="Zhou Y."/>
            <person name="Lilburn T.G."/>
            <person name="Beck B.J."/>
            <person name="De Vos P."/>
            <person name="Vandamme P."/>
            <person name="Eisen J.A."/>
            <person name="Garrity G."/>
            <person name="Hugenholtz P."/>
            <person name="Kyrpides N.C."/>
        </authorList>
    </citation>
    <scope>NUCLEOTIDE SEQUENCE [LARGE SCALE GENOMIC DNA]</scope>
    <source>
        <strain evidence="5 6">CGMCC 1.10115</strain>
    </source>
</reference>
<evidence type="ECO:0000256" key="3">
    <source>
        <dbReference type="ARBA" id="ARBA00022801"/>
    </source>
</evidence>
<dbReference type="Proteomes" id="UP000318667">
    <property type="component" value="Unassembled WGS sequence"/>
</dbReference>
<keyword evidence="2" id="KW-0479">Metal-binding</keyword>
<dbReference type="PROSITE" id="PS00758">
    <property type="entry name" value="ARGE_DAPE_CPG2_1"/>
    <property type="match status" value="1"/>
</dbReference>
<comment type="cofactor">
    <cofactor evidence="1">
        <name>Zn(2+)</name>
        <dbReference type="ChEBI" id="CHEBI:29105"/>
    </cofactor>
</comment>
<keyword evidence="5" id="KW-0031">Aminopeptidase</keyword>
<dbReference type="Gene3D" id="3.40.630.10">
    <property type="entry name" value="Zn peptidases"/>
    <property type="match status" value="1"/>
</dbReference>
<evidence type="ECO:0000259" key="4">
    <source>
        <dbReference type="Pfam" id="PF04389"/>
    </source>
</evidence>
<sequence>MTPKNNMKATQPREYSKNEFDLFNETEENIEFLIECLQKAGANFTRQHFFLTIHSEPVTEKEWLAAADFPHRGYGEGLWFHAEKEEPKIRELDLYISGLVRQLNRLELFTMGSCDGHGKRYASIIFRPGVSMDKAAKLFSIISDKKVRVRNQRLILPHSREELLELAEKALNIDGATLELETEEIEKQLFFDQLEEILNINGESGNEGKICKHAEKILAPLVDHLTFDSKGNILAQKRYRGGNGPTILLNAHLDTVLPIDPGRIIIKEKNIWTSSSGILGADDRAGVAVLLQMAKNLEKSRFSGTVKFILTVEEEIGLVGAQHVDEYFLWDVDAAVVLDRRGTGDIVVSCGTNGGSSDTRIWAAQGIQSVNLSVGYFNEHTSDEKLDVEGCYNMVKLVEAVFERARELRRALTGRDRKNCILQTNF</sequence>
<evidence type="ECO:0000256" key="2">
    <source>
        <dbReference type="ARBA" id="ARBA00022723"/>
    </source>
</evidence>
<dbReference type="PANTHER" id="PTHR42994">
    <property type="entry name" value="PEPTIDASE T"/>
    <property type="match status" value="1"/>
</dbReference>
<keyword evidence="6" id="KW-1185">Reference proteome</keyword>
<proteinExistence type="predicted"/>
<organism evidence="5 6">
    <name type="scientific">Cytobacillus oceanisediminis</name>
    <dbReference type="NCBI Taxonomy" id="665099"/>
    <lineage>
        <taxon>Bacteria</taxon>
        <taxon>Bacillati</taxon>
        <taxon>Bacillota</taxon>
        <taxon>Bacilli</taxon>
        <taxon>Bacillales</taxon>
        <taxon>Bacillaceae</taxon>
        <taxon>Cytobacillus</taxon>
    </lineage>
</organism>
<dbReference type="InterPro" id="IPR001261">
    <property type="entry name" value="ArgE/DapE_CS"/>
</dbReference>
<dbReference type="InterPro" id="IPR007484">
    <property type="entry name" value="Peptidase_M28"/>
</dbReference>
<gene>
    <name evidence="5" type="ORF">IQ19_00376</name>
</gene>
<name>A0A562K6E5_9BACI</name>
<dbReference type="AlphaFoldDB" id="A0A562K6E5"/>
<dbReference type="SUPFAM" id="SSF53187">
    <property type="entry name" value="Zn-dependent exopeptidases"/>
    <property type="match status" value="1"/>
</dbReference>
<evidence type="ECO:0000256" key="1">
    <source>
        <dbReference type="ARBA" id="ARBA00001947"/>
    </source>
</evidence>
<evidence type="ECO:0000313" key="6">
    <source>
        <dbReference type="Proteomes" id="UP000318667"/>
    </source>
</evidence>
<keyword evidence="3" id="KW-0378">Hydrolase</keyword>
<dbReference type="EMBL" id="VLKI01000001">
    <property type="protein sequence ID" value="TWH90926.1"/>
    <property type="molecule type" value="Genomic_DNA"/>
</dbReference>
<protein>
    <submittedName>
        <fullName evidence="5">M42 glutamyl aminopeptidase</fullName>
    </submittedName>
</protein>
<dbReference type="GO" id="GO:0046872">
    <property type="term" value="F:metal ion binding"/>
    <property type="evidence" value="ECO:0007669"/>
    <property type="project" value="UniProtKB-KW"/>
</dbReference>
<comment type="caution">
    <text evidence="5">The sequence shown here is derived from an EMBL/GenBank/DDBJ whole genome shotgun (WGS) entry which is preliminary data.</text>
</comment>
<keyword evidence="5" id="KW-0645">Protease</keyword>
<dbReference type="PANTHER" id="PTHR42994:SF2">
    <property type="entry name" value="PEPTIDASE"/>
    <property type="match status" value="1"/>
</dbReference>
<accession>A0A562K6E5</accession>
<feature type="domain" description="Peptidase M28" evidence="4">
    <location>
        <begin position="240"/>
        <end position="350"/>
    </location>
</feature>
<dbReference type="OrthoDB" id="8441064at2"/>
<dbReference type="Pfam" id="PF04389">
    <property type="entry name" value="Peptidase_M28"/>
    <property type="match status" value="1"/>
</dbReference>